<proteinExistence type="predicted"/>
<comment type="caution">
    <text evidence="1">The sequence shown here is derived from an EMBL/GenBank/DDBJ whole genome shotgun (WGS) entry which is preliminary data.</text>
</comment>
<sequence length="259" mass="28272">MDILPTLKKSKKIITYALEQHFTIIGNMIRTILVLDIFNGSVVHALRGQREHYLPIGEYSCVCKTSDPLNIVKELHPKEVYAADLNRIRGMGDNYSAIKNVTQYAKTILSCGVKTTQDVSTGLNIADTVTIGCENADFDVIGQACELKDAGRIHVNIDIMDNKILTNTRMSLTPLEAVEKLNEYPINNLIIIDLTKVGTESGINVSFLEDTVACSDHDVIFGGGVRDVADLDQLSDIGITGALVATGIHNQAIPVKMLC</sequence>
<reference evidence="1" key="1">
    <citation type="submission" date="2018-09" db="EMBL/GenBank/DDBJ databases">
        <title>A genomic encyclopedia of anaerobic methanotrophic archaea.</title>
        <authorList>
            <person name="Skennerton C.T."/>
            <person name="Chadwick G.L."/>
            <person name="Laso-Perez R."/>
            <person name="Leu A.O."/>
            <person name="Speth D.R."/>
            <person name="Yu H."/>
            <person name="Morgan-Lang C."/>
            <person name="Hatzenpichler R."/>
            <person name="Goudeau D."/>
            <person name="Malmstrom R."/>
            <person name="Woyke T."/>
            <person name="Hallam S."/>
            <person name="Tyson G.W."/>
            <person name="Wegener G."/>
            <person name="Boetius A."/>
            <person name="Orphan V.J."/>
        </authorList>
    </citation>
    <scope>NUCLEOTIDE SEQUENCE</scope>
    <source>
        <strain evidence="1">CONS3730D10UFb2</strain>
    </source>
</reference>
<evidence type="ECO:0000313" key="1">
    <source>
        <dbReference type="EMBL" id="TKY91239.1"/>
    </source>
</evidence>
<keyword evidence="1" id="KW-0413">Isomerase</keyword>
<dbReference type="EMBL" id="QYBA01000235">
    <property type="protein sequence ID" value="TKY91239.1"/>
    <property type="molecule type" value="Genomic_DNA"/>
</dbReference>
<dbReference type="Proteomes" id="UP000315423">
    <property type="component" value="Unassembled WGS sequence"/>
</dbReference>
<name>A0AC61S9T3_9EURY</name>
<gene>
    <name evidence="1" type="ORF">C5S46_06915</name>
</gene>
<evidence type="ECO:0000313" key="2">
    <source>
        <dbReference type="Proteomes" id="UP000315423"/>
    </source>
</evidence>
<organism evidence="1 2">
    <name type="scientific">Candidatus Methanomarinus sp</name>
    <dbReference type="NCBI Taxonomy" id="3386244"/>
    <lineage>
        <taxon>Archaea</taxon>
        <taxon>Methanobacteriati</taxon>
        <taxon>Methanobacteriota</taxon>
        <taxon>Stenosarchaea group</taxon>
        <taxon>Methanomicrobia</taxon>
        <taxon>Methanosarcinales</taxon>
        <taxon>ANME-2 cluster</taxon>
        <taxon>Candidatus Methanocomedenaceae</taxon>
        <taxon>Candidatus Methanomarinus</taxon>
    </lineage>
</organism>
<accession>A0AC61S9T3</accession>
<protein>
    <submittedName>
        <fullName evidence="1">Phosphoribosylformimino-5-aminoimidazole carboxamide ribotide isomerase</fullName>
    </submittedName>
</protein>